<comment type="subcellular location">
    <subcellularLocation>
        <location evidence="1">Cell membrane</location>
        <topology evidence="1">Multi-pass membrane protein</topology>
    </subcellularLocation>
</comment>
<dbReference type="InterPro" id="IPR011701">
    <property type="entry name" value="MFS"/>
</dbReference>
<evidence type="ECO:0000256" key="7">
    <source>
        <dbReference type="SAM" id="Phobius"/>
    </source>
</evidence>
<proteinExistence type="predicted"/>
<feature type="domain" description="Major facilitator superfamily (MFS) profile" evidence="8">
    <location>
        <begin position="20"/>
        <end position="402"/>
    </location>
</feature>
<keyword evidence="6 7" id="KW-0472">Membrane</keyword>
<keyword evidence="3" id="KW-1003">Cell membrane</keyword>
<sequence length="419" mass="44129">MSTASLRRAARETVSGLPRAFWWLWTSTLVNRLGAFVATFMALYLTLDRGYSASYAGLVASLYGLGGVVSSIGAGVMTDRLGRRPTLVIAQSSTAASVALLGFVRDPVAIAAVAFLVGMASNASRPAVQAMMADIVRPEDRVRAFSLNYWAINLGFAVSSAGAGFIAEYSYLAGFLIEAGMTAVCALVVFLKLPESRPQRTAVEKAADHRVGLGTVLRDGRYMSVVGLSFLIALVFQQGAVGLPVAMGDAGFTPADYGMAIAVNGVLIVALQIPVTRFIEHRDPRRLLVVSALLAGYGFGLTAFAGSVGVFALTVCVWTLGEMINAPTQTGLVVRLSPVHGRGRYQGMYTLSWSVAALVAPLMSGFVIDRFGAEWLWGTCAAVGTVAAVGYGVLMRRLPDEEPAAEQAVPAARAEMATG</sequence>
<feature type="transmembrane region" description="Helical" evidence="7">
    <location>
        <begin position="225"/>
        <end position="245"/>
    </location>
</feature>
<feature type="transmembrane region" description="Helical" evidence="7">
    <location>
        <begin position="86"/>
        <end position="104"/>
    </location>
</feature>
<evidence type="ECO:0000256" key="4">
    <source>
        <dbReference type="ARBA" id="ARBA00022692"/>
    </source>
</evidence>
<feature type="transmembrane region" description="Helical" evidence="7">
    <location>
        <begin position="257"/>
        <end position="275"/>
    </location>
</feature>
<feature type="transmembrane region" description="Helical" evidence="7">
    <location>
        <begin position="173"/>
        <end position="191"/>
    </location>
</feature>
<accession>A0ABS9Y4E1</accession>
<evidence type="ECO:0000313" key="9">
    <source>
        <dbReference type="EMBL" id="MCI3272092.1"/>
    </source>
</evidence>
<dbReference type="InterPro" id="IPR050171">
    <property type="entry name" value="MFS_Transporters"/>
</dbReference>
<feature type="transmembrane region" description="Helical" evidence="7">
    <location>
        <begin position="21"/>
        <end position="47"/>
    </location>
</feature>
<feature type="transmembrane region" description="Helical" evidence="7">
    <location>
        <begin position="53"/>
        <end position="74"/>
    </location>
</feature>
<keyword evidence="10" id="KW-1185">Reference proteome</keyword>
<dbReference type="RefSeq" id="WP_242765265.1">
    <property type="nucleotide sequence ID" value="NZ_JALDAY010000004.1"/>
</dbReference>
<dbReference type="PROSITE" id="PS50850">
    <property type="entry name" value="MFS"/>
    <property type="match status" value="1"/>
</dbReference>
<keyword evidence="4 7" id="KW-0812">Transmembrane</keyword>
<protein>
    <submittedName>
        <fullName evidence="9">MFS transporter</fullName>
    </submittedName>
</protein>
<feature type="transmembrane region" description="Helical" evidence="7">
    <location>
        <begin position="375"/>
        <end position="394"/>
    </location>
</feature>
<dbReference type="InterPro" id="IPR036259">
    <property type="entry name" value="MFS_trans_sf"/>
</dbReference>
<dbReference type="SUPFAM" id="SSF103473">
    <property type="entry name" value="MFS general substrate transporter"/>
    <property type="match status" value="1"/>
</dbReference>
<dbReference type="PANTHER" id="PTHR23517">
    <property type="entry name" value="RESISTANCE PROTEIN MDTM, PUTATIVE-RELATED-RELATED"/>
    <property type="match status" value="1"/>
</dbReference>
<evidence type="ECO:0000313" key="10">
    <source>
        <dbReference type="Proteomes" id="UP001165269"/>
    </source>
</evidence>
<evidence type="ECO:0000256" key="6">
    <source>
        <dbReference type="ARBA" id="ARBA00023136"/>
    </source>
</evidence>
<dbReference type="Pfam" id="PF07690">
    <property type="entry name" value="MFS_1"/>
    <property type="match status" value="1"/>
</dbReference>
<feature type="transmembrane region" description="Helical" evidence="7">
    <location>
        <begin position="110"/>
        <end position="128"/>
    </location>
</feature>
<name>A0ABS9Y4E1_9ACTN</name>
<evidence type="ECO:0000259" key="8">
    <source>
        <dbReference type="PROSITE" id="PS50850"/>
    </source>
</evidence>
<feature type="transmembrane region" description="Helical" evidence="7">
    <location>
        <begin position="287"/>
        <end position="320"/>
    </location>
</feature>
<keyword evidence="2" id="KW-0813">Transport</keyword>
<organism evidence="9 10">
    <name type="scientific">Streptomyces cylindrosporus</name>
    <dbReference type="NCBI Taxonomy" id="2927583"/>
    <lineage>
        <taxon>Bacteria</taxon>
        <taxon>Bacillati</taxon>
        <taxon>Actinomycetota</taxon>
        <taxon>Actinomycetes</taxon>
        <taxon>Kitasatosporales</taxon>
        <taxon>Streptomycetaceae</taxon>
        <taxon>Streptomyces</taxon>
    </lineage>
</organism>
<dbReference type="CDD" id="cd17329">
    <property type="entry name" value="MFS_MdtH_MDR_like"/>
    <property type="match status" value="1"/>
</dbReference>
<evidence type="ECO:0000256" key="3">
    <source>
        <dbReference type="ARBA" id="ARBA00022475"/>
    </source>
</evidence>
<dbReference type="Gene3D" id="1.20.1250.20">
    <property type="entry name" value="MFS general substrate transporter like domains"/>
    <property type="match status" value="1"/>
</dbReference>
<dbReference type="Proteomes" id="UP001165269">
    <property type="component" value="Unassembled WGS sequence"/>
</dbReference>
<gene>
    <name evidence="9" type="ORF">MQP27_13315</name>
</gene>
<evidence type="ECO:0000256" key="5">
    <source>
        <dbReference type="ARBA" id="ARBA00022989"/>
    </source>
</evidence>
<feature type="transmembrane region" description="Helical" evidence="7">
    <location>
        <begin position="149"/>
        <end position="167"/>
    </location>
</feature>
<reference evidence="9" key="1">
    <citation type="submission" date="2022-03" db="EMBL/GenBank/DDBJ databases">
        <title>Streptomyces 7R015 and 7R016 isolated from Barleria lupulina in Thailand.</title>
        <authorList>
            <person name="Kanchanasin P."/>
            <person name="Phongsopitanun W."/>
            <person name="Tanasupawat S."/>
        </authorList>
    </citation>
    <scope>NUCLEOTIDE SEQUENCE</scope>
    <source>
        <strain evidence="9">7R015</strain>
    </source>
</reference>
<keyword evidence="5 7" id="KW-1133">Transmembrane helix</keyword>
<comment type="caution">
    <text evidence="9">The sequence shown here is derived from an EMBL/GenBank/DDBJ whole genome shotgun (WGS) entry which is preliminary data.</text>
</comment>
<dbReference type="EMBL" id="JALDAY010000004">
    <property type="protein sequence ID" value="MCI3272092.1"/>
    <property type="molecule type" value="Genomic_DNA"/>
</dbReference>
<feature type="transmembrane region" description="Helical" evidence="7">
    <location>
        <begin position="348"/>
        <end position="368"/>
    </location>
</feature>
<evidence type="ECO:0000256" key="2">
    <source>
        <dbReference type="ARBA" id="ARBA00022448"/>
    </source>
</evidence>
<evidence type="ECO:0000256" key="1">
    <source>
        <dbReference type="ARBA" id="ARBA00004651"/>
    </source>
</evidence>
<dbReference type="PANTHER" id="PTHR23517:SF2">
    <property type="entry name" value="MULTIDRUG RESISTANCE PROTEIN MDTH"/>
    <property type="match status" value="1"/>
</dbReference>
<dbReference type="InterPro" id="IPR020846">
    <property type="entry name" value="MFS_dom"/>
</dbReference>